<dbReference type="Proteomes" id="UP001210925">
    <property type="component" value="Unassembled WGS sequence"/>
</dbReference>
<evidence type="ECO:0000313" key="3">
    <source>
        <dbReference type="Proteomes" id="UP001210925"/>
    </source>
</evidence>
<keyword evidence="1" id="KW-0732">Signal</keyword>
<dbReference type="AlphaFoldDB" id="A0AAD5UH31"/>
<evidence type="ECO:0000313" key="2">
    <source>
        <dbReference type="EMBL" id="KAJ3254670.1"/>
    </source>
</evidence>
<sequence>MKATLLALVPLAASYSLCDKTNYPYSGQTVTVTLNPSPGTITFRNQSIDPAVSGSITIVDGCSFQLSKDFTMNSLLTCTWVGGKINGPKDGSDGLTLSNTQVTSASGGAVFQFITSVGNYASYKDFNQFRLYHVASQNVIATADINVGSNGRVFGSAPSNSTNATTTTTTTTTAARTATIAPAATTTTNSAIFTAPSYFIFLLSIVLN</sequence>
<gene>
    <name evidence="2" type="ORF">HK103_007009</name>
</gene>
<proteinExistence type="predicted"/>
<protein>
    <submittedName>
        <fullName evidence="2">Uncharacterized protein</fullName>
    </submittedName>
</protein>
<feature type="chain" id="PRO_5042289016" evidence="1">
    <location>
        <begin position="19"/>
        <end position="208"/>
    </location>
</feature>
<name>A0AAD5UH31_9FUNG</name>
<accession>A0AAD5UH31</accession>
<dbReference type="EMBL" id="JADGKB010000080">
    <property type="protein sequence ID" value="KAJ3254670.1"/>
    <property type="molecule type" value="Genomic_DNA"/>
</dbReference>
<organism evidence="2 3">
    <name type="scientific">Boothiomyces macroporosus</name>
    <dbReference type="NCBI Taxonomy" id="261099"/>
    <lineage>
        <taxon>Eukaryota</taxon>
        <taxon>Fungi</taxon>
        <taxon>Fungi incertae sedis</taxon>
        <taxon>Chytridiomycota</taxon>
        <taxon>Chytridiomycota incertae sedis</taxon>
        <taxon>Chytridiomycetes</taxon>
        <taxon>Rhizophydiales</taxon>
        <taxon>Terramycetaceae</taxon>
        <taxon>Boothiomyces</taxon>
    </lineage>
</organism>
<keyword evidence="3" id="KW-1185">Reference proteome</keyword>
<feature type="signal peptide" evidence="1">
    <location>
        <begin position="1"/>
        <end position="18"/>
    </location>
</feature>
<comment type="caution">
    <text evidence="2">The sequence shown here is derived from an EMBL/GenBank/DDBJ whole genome shotgun (WGS) entry which is preliminary data.</text>
</comment>
<evidence type="ECO:0000256" key="1">
    <source>
        <dbReference type="SAM" id="SignalP"/>
    </source>
</evidence>
<reference evidence="2" key="1">
    <citation type="submission" date="2020-05" db="EMBL/GenBank/DDBJ databases">
        <title>Phylogenomic resolution of chytrid fungi.</title>
        <authorList>
            <person name="Stajich J.E."/>
            <person name="Amses K."/>
            <person name="Simmons R."/>
            <person name="Seto K."/>
            <person name="Myers J."/>
            <person name="Bonds A."/>
            <person name="Quandt C.A."/>
            <person name="Barry K."/>
            <person name="Liu P."/>
            <person name="Grigoriev I."/>
            <person name="Longcore J.E."/>
            <person name="James T.Y."/>
        </authorList>
    </citation>
    <scope>NUCLEOTIDE SEQUENCE</scope>
    <source>
        <strain evidence="2">PLAUS21</strain>
    </source>
</reference>